<organism evidence="1 2">
    <name type="scientific">Meloidogyne enterolobii</name>
    <name type="common">Root-knot nematode worm</name>
    <name type="synonym">Meloidogyne mayaguensis</name>
    <dbReference type="NCBI Taxonomy" id="390850"/>
    <lineage>
        <taxon>Eukaryota</taxon>
        <taxon>Metazoa</taxon>
        <taxon>Ecdysozoa</taxon>
        <taxon>Nematoda</taxon>
        <taxon>Chromadorea</taxon>
        <taxon>Rhabditida</taxon>
        <taxon>Tylenchina</taxon>
        <taxon>Tylenchomorpha</taxon>
        <taxon>Tylenchoidea</taxon>
        <taxon>Meloidogynidae</taxon>
        <taxon>Meloidogyninae</taxon>
        <taxon>Meloidogyne</taxon>
    </lineage>
</organism>
<name>A0A6V7VAU6_MELEN</name>
<gene>
    <name evidence="1" type="ORF">MENT_LOCUS23470</name>
</gene>
<comment type="caution">
    <text evidence="1">The sequence shown here is derived from an EMBL/GenBank/DDBJ whole genome shotgun (WGS) entry which is preliminary data.</text>
</comment>
<protein>
    <submittedName>
        <fullName evidence="1">Uncharacterized protein</fullName>
    </submittedName>
</protein>
<dbReference type="EMBL" id="CAJEWN010000192">
    <property type="protein sequence ID" value="CAD2171942.1"/>
    <property type="molecule type" value="Genomic_DNA"/>
</dbReference>
<accession>A0A6V7VAU6</accession>
<evidence type="ECO:0000313" key="1">
    <source>
        <dbReference type="EMBL" id="CAD2171942.1"/>
    </source>
</evidence>
<dbReference type="Proteomes" id="UP000580250">
    <property type="component" value="Unassembled WGS sequence"/>
</dbReference>
<evidence type="ECO:0000313" key="2">
    <source>
        <dbReference type="Proteomes" id="UP000580250"/>
    </source>
</evidence>
<dbReference type="AlphaFoldDB" id="A0A6V7VAU6"/>
<proteinExistence type="predicted"/>
<reference evidence="1 2" key="1">
    <citation type="submission" date="2020-08" db="EMBL/GenBank/DDBJ databases">
        <authorList>
            <person name="Koutsovoulos G."/>
            <person name="Danchin GJ E."/>
        </authorList>
    </citation>
    <scope>NUCLEOTIDE SEQUENCE [LARGE SCALE GENOMIC DNA]</scope>
</reference>
<sequence length="51" mass="5999">MDRKISFSLGQLAENLNMNIMQHGQIFQECIVKQLYLYAKMGIYLLFMAKI</sequence>